<evidence type="ECO:0000256" key="1">
    <source>
        <dbReference type="SAM" id="MobiDB-lite"/>
    </source>
</evidence>
<reference evidence="2 3" key="1">
    <citation type="submission" date="2021-06" db="EMBL/GenBank/DDBJ databases">
        <title>Caerostris extrusa draft genome.</title>
        <authorList>
            <person name="Kono N."/>
            <person name="Arakawa K."/>
        </authorList>
    </citation>
    <scope>NUCLEOTIDE SEQUENCE [LARGE SCALE GENOMIC DNA]</scope>
</reference>
<gene>
    <name evidence="2" type="primary">POGZ</name>
    <name evidence="2" type="ORF">CEXT_226991</name>
</gene>
<evidence type="ECO:0000313" key="3">
    <source>
        <dbReference type="Proteomes" id="UP001054945"/>
    </source>
</evidence>
<keyword evidence="3" id="KW-1185">Reference proteome</keyword>
<protein>
    <submittedName>
        <fullName evidence="2">Pogo transposable element with ZNF domain</fullName>
    </submittedName>
</protein>
<feature type="compositionally biased region" description="Basic and acidic residues" evidence="1">
    <location>
        <begin position="131"/>
        <end position="140"/>
    </location>
</feature>
<dbReference type="EMBL" id="BPLR01018463">
    <property type="protein sequence ID" value="GIY99814.1"/>
    <property type="molecule type" value="Genomic_DNA"/>
</dbReference>
<organism evidence="2 3">
    <name type="scientific">Caerostris extrusa</name>
    <name type="common">Bark spider</name>
    <name type="synonym">Caerostris bankana</name>
    <dbReference type="NCBI Taxonomy" id="172846"/>
    <lineage>
        <taxon>Eukaryota</taxon>
        <taxon>Metazoa</taxon>
        <taxon>Ecdysozoa</taxon>
        <taxon>Arthropoda</taxon>
        <taxon>Chelicerata</taxon>
        <taxon>Arachnida</taxon>
        <taxon>Araneae</taxon>
        <taxon>Araneomorphae</taxon>
        <taxon>Entelegynae</taxon>
        <taxon>Araneoidea</taxon>
        <taxon>Araneidae</taxon>
        <taxon>Caerostris</taxon>
    </lineage>
</organism>
<name>A0AAV4Y0X4_CAEEX</name>
<sequence length="201" mass="22846">MTLPSHQKNIRSLWTKEKPPEPAKREVAKQTVESEFWATIFPSIQTAQYHDHDGGSARLPAQGDGSTLWPYPATFRLRPGACRTPRQECCCQKYNICVEKPSADGSFDPGYEDNSATGTPERNVDDDAEDGKECNKEKRQQVSQELEMLYNEESDASDKFGPEPEAEVLQDQKWCSQAYFKYRVVQFAAGKGEKKLKEFRV</sequence>
<dbReference type="AlphaFoldDB" id="A0AAV4Y0X4"/>
<dbReference type="Proteomes" id="UP001054945">
    <property type="component" value="Unassembled WGS sequence"/>
</dbReference>
<proteinExistence type="predicted"/>
<comment type="caution">
    <text evidence="2">The sequence shown here is derived from an EMBL/GenBank/DDBJ whole genome shotgun (WGS) entry which is preliminary data.</text>
</comment>
<evidence type="ECO:0000313" key="2">
    <source>
        <dbReference type="EMBL" id="GIY99814.1"/>
    </source>
</evidence>
<feature type="compositionally biased region" description="Basic and acidic residues" evidence="1">
    <location>
        <begin position="14"/>
        <end position="24"/>
    </location>
</feature>
<accession>A0AAV4Y0X4</accession>
<feature type="compositionally biased region" description="Polar residues" evidence="1">
    <location>
        <begin position="1"/>
        <end position="12"/>
    </location>
</feature>
<feature type="region of interest" description="Disordered" evidence="1">
    <location>
        <begin position="1"/>
        <end position="24"/>
    </location>
</feature>
<feature type="region of interest" description="Disordered" evidence="1">
    <location>
        <begin position="105"/>
        <end position="165"/>
    </location>
</feature>